<accession>A0ABW3ZH41</accession>
<organism evidence="2 3">
    <name type="scientific">Litorisediminicola beolgyonensis</name>
    <dbReference type="NCBI Taxonomy" id="1173614"/>
    <lineage>
        <taxon>Bacteria</taxon>
        <taxon>Pseudomonadati</taxon>
        <taxon>Pseudomonadota</taxon>
        <taxon>Alphaproteobacteria</taxon>
        <taxon>Rhodobacterales</taxon>
        <taxon>Paracoccaceae</taxon>
        <taxon>Litorisediminicola</taxon>
    </lineage>
</organism>
<keyword evidence="1" id="KW-0812">Transmembrane</keyword>
<dbReference type="Proteomes" id="UP001597135">
    <property type="component" value="Unassembled WGS sequence"/>
</dbReference>
<proteinExistence type="predicted"/>
<protein>
    <submittedName>
        <fullName evidence="2">Uncharacterized protein</fullName>
    </submittedName>
</protein>
<name>A0ABW3ZH41_9RHOB</name>
<keyword evidence="3" id="KW-1185">Reference proteome</keyword>
<keyword evidence="1" id="KW-1133">Transmembrane helix</keyword>
<gene>
    <name evidence="2" type="ORF">ACFQ4E_06205</name>
</gene>
<feature type="transmembrane region" description="Helical" evidence="1">
    <location>
        <begin position="28"/>
        <end position="46"/>
    </location>
</feature>
<sequence>MADSKDTHSTPLGTYPAGGGEGVTGLEISAAALSALWLFVAGLYFVLGGAEGADGLRFLLAAMVLFLPVAMIWVAVAATRATRIMRHESTRLQAAVDALRQAYVAQAKSNQNNAPEGISKKLDAIAASQKKTETAFAMFSSTRAKEQIAAQAAPGAAPSGPAGEQASLALGTPAEALRPPLSNADLIRALNFPETAEDQAGFAALRKALKDRPAAQFVQAAQDVLTLLSQDGIYMDDLSPDLARPEIWRRFAQGERGRAIAALGGIRDRSSLALTAGRMKQDPIFRDAAHHFLRLYDRGFARFAETATDAEISEFAGTRTSRAFMLIGRVAGTFN</sequence>
<evidence type="ECO:0000313" key="3">
    <source>
        <dbReference type="Proteomes" id="UP001597135"/>
    </source>
</evidence>
<reference evidence="3" key="1">
    <citation type="journal article" date="2019" name="Int. J. Syst. Evol. Microbiol.">
        <title>The Global Catalogue of Microorganisms (GCM) 10K type strain sequencing project: providing services to taxonomists for standard genome sequencing and annotation.</title>
        <authorList>
            <consortium name="The Broad Institute Genomics Platform"/>
            <consortium name="The Broad Institute Genome Sequencing Center for Infectious Disease"/>
            <person name="Wu L."/>
            <person name="Ma J."/>
        </authorList>
    </citation>
    <scope>NUCLEOTIDE SEQUENCE [LARGE SCALE GENOMIC DNA]</scope>
    <source>
        <strain evidence="3">CCUG 62953</strain>
    </source>
</reference>
<dbReference type="RefSeq" id="WP_386802064.1">
    <property type="nucleotide sequence ID" value="NZ_JBHTMU010000007.1"/>
</dbReference>
<dbReference type="EMBL" id="JBHTMU010000007">
    <property type="protein sequence ID" value="MFD1342003.1"/>
    <property type="molecule type" value="Genomic_DNA"/>
</dbReference>
<feature type="transmembrane region" description="Helical" evidence="1">
    <location>
        <begin position="58"/>
        <end position="78"/>
    </location>
</feature>
<evidence type="ECO:0000256" key="1">
    <source>
        <dbReference type="SAM" id="Phobius"/>
    </source>
</evidence>
<keyword evidence="1" id="KW-0472">Membrane</keyword>
<evidence type="ECO:0000313" key="2">
    <source>
        <dbReference type="EMBL" id="MFD1342003.1"/>
    </source>
</evidence>
<comment type="caution">
    <text evidence="2">The sequence shown here is derived from an EMBL/GenBank/DDBJ whole genome shotgun (WGS) entry which is preliminary data.</text>
</comment>